<evidence type="ECO:0000256" key="8">
    <source>
        <dbReference type="ARBA" id="ARBA00022967"/>
    </source>
</evidence>
<keyword evidence="11" id="KW-0186">Copper</keyword>
<evidence type="ECO:0000256" key="14">
    <source>
        <dbReference type="ARBA" id="ARBA00031389"/>
    </source>
</evidence>
<dbReference type="EMBL" id="JBHSTI010000008">
    <property type="protein sequence ID" value="MFC6238820.1"/>
    <property type="molecule type" value="Genomic_DNA"/>
</dbReference>
<name>A0ABW1T3H1_9ACTN</name>
<feature type="domain" description="Cytochrome oxidase subunit II transmembrane region profile" evidence="21">
    <location>
        <begin position="34"/>
        <end position="130"/>
    </location>
</feature>
<dbReference type="CDD" id="cd13919">
    <property type="entry name" value="CuRO_HCO_II_like_5"/>
    <property type="match status" value="1"/>
</dbReference>
<accession>A0ABW1T3H1</accession>
<dbReference type="PROSITE" id="PS50857">
    <property type="entry name" value="COX2_CUA"/>
    <property type="match status" value="1"/>
</dbReference>
<dbReference type="PROSITE" id="PS00078">
    <property type="entry name" value="COX2"/>
    <property type="match status" value="1"/>
</dbReference>
<evidence type="ECO:0000256" key="5">
    <source>
        <dbReference type="ARBA" id="ARBA00022660"/>
    </source>
</evidence>
<dbReference type="Proteomes" id="UP001596138">
    <property type="component" value="Unassembled WGS sequence"/>
</dbReference>
<comment type="catalytic activity">
    <reaction evidence="16">
        <text>4 Fe(II)-[cytochrome c] + O2 + 8 H(+)(in) = 4 Fe(III)-[cytochrome c] + 2 H2O + 4 H(+)(out)</text>
        <dbReference type="Rhea" id="RHEA:11436"/>
        <dbReference type="Rhea" id="RHEA-COMP:10350"/>
        <dbReference type="Rhea" id="RHEA-COMP:14399"/>
        <dbReference type="ChEBI" id="CHEBI:15377"/>
        <dbReference type="ChEBI" id="CHEBI:15378"/>
        <dbReference type="ChEBI" id="CHEBI:15379"/>
        <dbReference type="ChEBI" id="CHEBI:29033"/>
        <dbReference type="ChEBI" id="CHEBI:29034"/>
        <dbReference type="EC" id="7.1.1.9"/>
    </reaction>
</comment>
<keyword evidence="9" id="KW-0249">Electron transport</keyword>
<dbReference type="InterPro" id="IPR036257">
    <property type="entry name" value="Cyt_c_oxidase_su2_TM_sf"/>
</dbReference>
<keyword evidence="12 19" id="KW-0472">Membrane</keyword>
<proteinExistence type="inferred from homology"/>
<dbReference type="RefSeq" id="WP_386767365.1">
    <property type="nucleotide sequence ID" value="NZ_JBHSTI010000008.1"/>
</dbReference>
<dbReference type="SUPFAM" id="SSF49503">
    <property type="entry name" value="Cupredoxins"/>
    <property type="match status" value="1"/>
</dbReference>
<evidence type="ECO:0000256" key="6">
    <source>
        <dbReference type="ARBA" id="ARBA00022692"/>
    </source>
</evidence>
<sequence length="284" mass="30837">MGSTRSQRPSRARRVALAAGAALVLAGTAGCSADTEWGRLGYPEPATEQGPLLLSFWQNAWIAAFAVGVLTWGLIFWAIIAYRKRANSGAPVQTRYNAPLEILYTVAPAVMIAALFVVTARDQAELTKLTPDPSNTVGVVGFKWNWGFNYEEGAYDVGTPARPADLWLPVNERTRFELTSPDVIHSFWVPQFLFKMDVVPGRLNQFELTPNKEGVFAGKCAELCGTDHSRMLFNVRVVSRAEYDAHIAELKARGQGGSLETGRVITTGDAGGNTGRIDDSGSSQ</sequence>
<reference evidence="23" key="1">
    <citation type="journal article" date="2019" name="Int. J. Syst. Evol. Microbiol.">
        <title>The Global Catalogue of Microorganisms (GCM) 10K type strain sequencing project: providing services to taxonomists for standard genome sequencing and annotation.</title>
        <authorList>
            <consortium name="The Broad Institute Genomics Platform"/>
            <consortium name="The Broad Institute Genome Sequencing Center for Infectious Disease"/>
            <person name="Wu L."/>
            <person name="Ma J."/>
        </authorList>
    </citation>
    <scope>NUCLEOTIDE SEQUENCE [LARGE SCALE GENOMIC DNA]</scope>
    <source>
        <strain evidence="23">CGMCC 4.7317</strain>
    </source>
</reference>
<evidence type="ECO:0000259" key="20">
    <source>
        <dbReference type="PROSITE" id="PS50857"/>
    </source>
</evidence>
<dbReference type="PROSITE" id="PS50999">
    <property type="entry name" value="COX2_TM"/>
    <property type="match status" value="1"/>
</dbReference>
<keyword evidence="7" id="KW-0479">Metal-binding</keyword>
<dbReference type="PANTHER" id="PTHR22888:SF9">
    <property type="entry name" value="CYTOCHROME C OXIDASE SUBUNIT 2"/>
    <property type="match status" value="1"/>
</dbReference>
<feature type="domain" description="Cytochrome oxidase subunit II copper A binding" evidence="20">
    <location>
        <begin position="132"/>
        <end position="249"/>
    </location>
</feature>
<evidence type="ECO:0000313" key="22">
    <source>
        <dbReference type="EMBL" id="MFC6238820.1"/>
    </source>
</evidence>
<comment type="caution">
    <text evidence="22">The sequence shown here is derived from an EMBL/GenBank/DDBJ whole genome shotgun (WGS) entry which is preliminary data.</text>
</comment>
<evidence type="ECO:0000256" key="9">
    <source>
        <dbReference type="ARBA" id="ARBA00022982"/>
    </source>
</evidence>
<dbReference type="PRINTS" id="PR01166">
    <property type="entry name" value="CYCOXIDASEII"/>
</dbReference>
<evidence type="ECO:0000256" key="13">
    <source>
        <dbReference type="ARBA" id="ARBA00024688"/>
    </source>
</evidence>
<evidence type="ECO:0000256" key="16">
    <source>
        <dbReference type="ARBA" id="ARBA00047816"/>
    </source>
</evidence>
<feature type="region of interest" description="Disordered" evidence="18">
    <location>
        <begin position="261"/>
        <end position="284"/>
    </location>
</feature>
<evidence type="ECO:0000256" key="11">
    <source>
        <dbReference type="ARBA" id="ARBA00023008"/>
    </source>
</evidence>
<evidence type="ECO:0000256" key="18">
    <source>
        <dbReference type="SAM" id="MobiDB-lite"/>
    </source>
</evidence>
<dbReference type="InterPro" id="IPR008972">
    <property type="entry name" value="Cupredoxin"/>
</dbReference>
<comment type="similarity">
    <text evidence="2">Belongs to the cytochrome c oxidase subunit 2 family.</text>
</comment>
<organism evidence="22 23">
    <name type="scientific">Longivirga aurantiaca</name>
    <dbReference type="NCBI Taxonomy" id="1837743"/>
    <lineage>
        <taxon>Bacteria</taxon>
        <taxon>Bacillati</taxon>
        <taxon>Actinomycetota</taxon>
        <taxon>Actinomycetes</taxon>
        <taxon>Sporichthyales</taxon>
        <taxon>Sporichthyaceae</taxon>
        <taxon>Longivirga</taxon>
    </lineage>
</organism>
<evidence type="ECO:0000313" key="23">
    <source>
        <dbReference type="Proteomes" id="UP001596138"/>
    </source>
</evidence>
<keyword evidence="6 19" id="KW-0812">Transmembrane</keyword>
<comment type="function">
    <text evidence="13">Subunits I and II form the functional core of the enzyme complex. Electrons originating in cytochrome c are transferred via heme a and Cu(A) to the binuclear center formed by heme a3 and Cu(B).</text>
</comment>
<dbReference type="Pfam" id="PF00116">
    <property type="entry name" value="COX2"/>
    <property type="match status" value="1"/>
</dbReference>
<dbReference type="Gene3D" id="1.10.287.90">
    <property type="match status" value="1"/>
</dbReference>
<evidence type="ECO:0000256" key="1">
    <source>
        <dbReference type="ARBA" id="ARBA00004141"/>
    </source>
</evidence>
<evidence type="ECO:0000256" key="15">
    <source>
        <dbReference type="ARBA" id="ARBA00031399"/>
    </source>
</evidence>
<evidence type="ECO:0000256" key="10">
    <source>
        <dbReference type="ARBA" id="ARBA00022989"/>
    </source>
</evidence>
<dbReference type="SUPFAM" id="SSF81464">
    <property type="entry name" value="Cytochrome c oxidase subunit II-like, transmembrane region"/>
    <property type="match status" value="1"/>
</dbReference>
<dbReference type="InterPro" id="IPR002429">
    <property type="entry name" value="CcO_II-like_C"/>
</dbReference>
<dbReference type="InterPro" id="IPR045187">
    <property type="entry name" value="CcO_II"/>
</dbReference>
<keyword evidence="5" id="KW-0679">Respiratory chain</keyword>
<dbReference type="InterPro" id="IPR014222">
    <property type="entry name" value="Cyt_c_oxidase_su2"/>
</dbReference>
<evidence type="ECO:0000256" key="4">
    <source>
        <dbReference type="ARBA" id="ARBA00022448"/>
    </source>
</evidence>
<feature type="transmembrane region" description="Helical" evidence="19">
    <location>
        <begin position="60"/>
        <end position="82"/>
    </location>
</feature>
<feature type="transmembrane region" description="Helical" evidence="19">
    <location>
        <begin position="102"/>
        <end position="120"/>
    </location>
</feature>
<keyword evidence="8" id="KW-1278">Translocase</keyword>
<evidence type="ECO:0000256" key="3">
    <source>
        <dbReference type="ARBA" id="ARBA00012949"/>
    </source>
</evidence>
<evidence type="ECO:0000259" key="21">
    <source>
        <dbReference type="PROSITE" id="PS50999"/>
    </source>
</evidence>
<keyword evidence="10 19" id="KW-1133">Transmembrane helix</keyword>
<evidence type="ECO:0000256" key="2">
    <source>
        <dbReference type="ARBA" id="ARBA00007866"/>
    </source>
</evidence>
<evidence type="ECO:0000256" key="12">
    <source>
        <dbReference type="ARBA" id="ARBA00023136"/>
    </source>
</evidence>
<evidence type="ECO:0000256" key="17">
    <source>
        <dbReference type="ARBA" id="ARBA00050058"/>
    </source>
</evidence>
<dbReference type="EC" id="7.1.1.9" evidence="3"/>
<dbReference type="InterPro" id="IPR011759">
    <property type="entry name" value="Cyt_c_oxidase_su2_TM_dom"/>
</dbReference>
<dbReference type="PANTHER" id="PTHR22888">
    <property type="entry name" value="CYTOCHROME C OXIDASE, SUBUNIT II"/>
    <property type="match status" value="1"/>
</dbReference>
<comment type="subcellular location">
    <subcellularLocation>
        <location evidence="1">Membrane</location>
        <topology evidence="1">Multi-pass membrane protein</topology>
    </subcellularLocation>
</comment>
<protein>
    <recommendedName>
        <fullName evidence="3">cytochrome-c oxidase</fullName>
        <ecNumber evidence="3">7.1.1.9</ecNumber>
    </recommendedName>
    <alternativeName>
        <fullName evidence="15">Cytochrome aa3 subunit 2</fullName>
    </alternativeName>
    <alternativeName>
        <fullName evidence="14">Cytochrome c oxidase polypeptide II</fullName>
    </alternativeName>
    <alternativeName>
        <fullName evidence="17">Oxidase aa(3) subunit 2</fullName>
    </alternativeName>
</protein>
<evidence type="ECO:0000256" key="19">
    <source>
        <dbReference type="SAM" id="Phobius"/>
    </source>
</evidence>
<dbReference type="PROSITE" id="PS51257">
    <property type="entry name" value="PROKAR_LIPOPROTEIN"/>
    <property type="match status" value="1"/>
</dbReference>
<dbReference type="Gene3D" id="2.60.40.420">
    <property type="entry name" value="Cupredoxins - blue copper proteins"/>
    <property type="match status" value="1"/>
</dbReference>
<dbReference type="InterPro" id="IPR001505">
    <property type="entry name" value="Copper_CuA"/>
</dbReference>
<evidence type="ECO:0000256" key="7">
    <source>
        <dbReference type="ARBA" id="ARBA00022723"/>
    </source>
</evidence>
<keyword evidence="23" id="KW-1185">Reference proteome</keyword>
<gene>
    <name evidence="22" type="primary">coxB</name>
    <name evidence="22" type="ORF">ACFQGU_13105</name>
</gene>
<dbReference type="NCBIfam" id="TIGR02866">
    <property type="entry name" value="CoxB"/>
    <property type="match status" value="1"/>
</dbReference>
<keyword evidence="4" id="KW-0813">Transport</keyword>